<evidence type="ECO:0000313" key="2">
    <source>
        <dbReference type="EMBL" id="CAD7630128.1"/>
    </source>
</evidence>
<gene>
    <name evidence="2" type="ORF">OSB1V03_LOCUS10541</name>
</gene>
<dbReference type="Proteomes" id="UP000759131">
    <property type="component" value="Unassembled WGS sequence"/>
</dbReference>
<dbReference type="EMBL" id="OC862323">
    <property type="protein sequence ID" value="CAD7630128.1"/>
    <property type="molecule type" value="Genomic_DNA"/>
</dbReference>
<evidence type="ECO:0000313" key="3">
    <source>
        <dbReference type="Proteomes" id="UP000759131"/>
    </source>
</evidence>
<feature type="region of interest" description="Disordered" evidence="1">
    <location>
        <begin position="56"/>
        <end position="82"/>
    </location>
</feature>
<accession>A0A7R9Q3L1</accession>
<sequence>MNVCLIAITLSSYWSAIKPTESHVLLLIDKLSPNSTTNANEEASLHFHRLANTHHLHNPCSPGRHSSAHPRRANPTTGSDHDISYSELTGMTALTALTGTPGNKPGLALLRELITKSTFLQGLVTNVIRMNLVEECTELRLPVVADVPNLDELKWRLITRPSPLNGAPDQYR</sequence>
<keyword evidence="3" id="KW-1185">Reference proteome</keyword>
<reference evidence="2" key="1">
    <citation type="submission" date="2020-11" db="EMBL/GenBank/DDBJ databases">
        <authorList>
            <person name="Tran Van P."/>
        </authorList>
    </citation>
    <scope>NUCLEOTIDE SEQUENCE</scope>
</reference>
<protein>
    <submittedName>
        <fullName evidence="2">Uncharacterized protein</fullName>
    </submittedName>
</protein>
<evidence type="ECO:0000256" key="1">
    <source>
        <dbReference type="SAM" id="MobiDB-lite"/>
    </source>
</evidence>
<name>A0A7R9Q3L1_9ACAR</name>
<dbReference type="EMBL" id="CAJPIZ010007748">
    <property type="protein sequence ID" value="CAG2110558.1"/>
    <property type="molecule type" value="Genomic_DNA"/>
</dbReference>
<proteinExistence type="predicted"/>
<organism evidence="2">
    <name type="scientific">Medioppia subpectinata</name>
    <dbReference type="NCBI Taxonomy" id="1979941"/>
    <lineage>
        <taxon>Eukaryota</taxon>
        <taxon>Metazoa</taxon>
        <taxon>Ecdysozoa</taxon>
        <taxon>Arthropoda</taxon>
        <taxon>Chelicerata</taxon>
        <taxon>Arachnida</taxon>
        <taxon>Acari</taxon>
        <taxon>Acariformes</taxon>
        <taxon>Sarcoptiformes</taxon>
        <taxon>Oribatida</taxon>
        <taxon>Brachypylina</taxon>
        <taxon>Oppioidea</taxon>
        <taxon>Oppiidae</taxon>
        <taxon>Medioppia</taxon>
    </lineage>
</organism>
<dbReference type="AlphaFoldDB" id="A0A7R9Q3L1"/>